<reference evidence="1 2" key="1">
    <citation type="submission" date="2018-11" db="EMBL/GenBank/DDBJ databases">
        <authorList>
            <person name="Da X."/>
        </authorList>
    </citation>
    <scope>NUCLEOTIDE SEQUENCE [LARGE SCALE GENOMIC DNA]</scope>
    <source>
        <strain evidence="1 2">S14-144</strain>
    </source>
</reference>
<protein>
    <submittedName>
        <fullName evidence="1">Uncharacterized protein</fullName>
    </submittedName>
</protein>
<accession>A0A3G8ZUX7</accession>
<keyword evidence="2" id="KW-1185">Reference proteome</keyword>
<dbReference type="Proteomes" id="UP000268084">
    <property type="component" value="Chromosome"/>
</dbReference>
<dbReference type="AlphaFoldDB" id="A0A3G8ZUX7"/>
<evidence type="ECO:0000313" key="1">
    <source>
        <dbReference type="EMBL" id="AZI57521.1"/>
    </source>
</evidence>
<dbReference type="KEGG" id="nak:EH165_04440"/>
<sequence>MSLNQQVTIGFLVRSNSVGSTVAASGYAALNQSLFERHHDHSLALSRPDRARPLVRANIPIWAP</sequence>
<gene>
    <name evidence="1" type="ORF">EH165_04440</name>
</gene>
<reference evidence="1 2" key="2">
    <citation type="submission" date="2018-12" db="EMBL/GenBank/DDBJ databases">
        <title>Nakamurella antarcticus sp. nov., isolated from Antarctica South Shetland Islands soil.</title>
        <authorList>
            <person name="Peng F."/>
        </authorList>
    </citation>
    <scope>NUCLEOTIDE SEQUENCE [LARGE SCALE GENOMIC DNA]</scope>
    <source>
        <strain evidence="1 2">S14-144</strain>
    </source>
</reference>
<name>A0A3G8ZUX7_9ACTN</name>
<organism evidence="1 2">
    <name type="scientific">Nakamurella antarctica</name>
    <dbReference type="NCBI Taxonomy" id="1902245"/>
    <lineage>
        <taxon>Bacteria</taxon>
        <taxon>Bacillati</taxon>
        <taxon>Actinomycetota</taxon>
        <taxon>Actinomycetes</taxon>
        <taxon>Nakamurellales</taxon>
        <taxon>Nakamurellaceae</taxon>
        <taxon>Nakamurella</taxon>
    </lineage>
</organism>
<dbReference type="EMBL" id="CP034170">
    <property type="protein sequence ID" value="AZI57521.1"/>
    <property type="molecule type" value="Genomic_DNA"/>
</dbReference>
<proteinExistence type="predicted"/>
<evidence type="ECO:0000313" key="2">
    <source>
        <dbReference type="Proteomes" id="UP000268084"/>
    </source>
</evidence>